<organism evidence="1 2">
    <name type="scientific">Blautia obeum</name>
    <dbReference type="NCBI Taxonomy" id="40520"/>
    <lineage>
        <taxon>Bacteria</taxon>
        <taxon>Bacillati</taxon>
        <taxon>Bacillota</taxon>
        <taxon>Clostridia</taxon>
        <taxon>Lachnospirales</taxon>
        <taxon>Lachnospiraceae</taxon>
        <taxon>Blautia</taxon>
    </lineage>
</organism>
<proteinExistence type="predicted"/>
<comment type="caution">
    <text evidence="1">The sequence shown here is derived from an EMBL/GenBank/DDBJ whole genome shotgun (WGS) entry which is preliminary data.</text>
</comment>
<dbReference type="EMBL" id="QSJW01000004">
    <property type="protein sequence ID" value="RHE13145.1"/>
    <property type="molecule type" value="Genomic_DNA"/>
</dbReference>
<sequence length="277" mass="32034">MDYEMEELVPIVGKLAEKYTAHESTSITYEKAEQLMGAVLYCIHELREISENAPSLNEKIPAQRAYEIGAEYVKKKTEKALDLYNRILPEFCHYENKCLHDTFVKGIPEFFKWYDIRFEPQNTIVSLDYPLMKDISEYTGIDKIFEFIKSIGLEQKFLKLFPEGYVINVLSKDNGNWKESMDNICETVFIHVIGHIILGKSLTVIELEEDDYSYMQKVFEQTTLEEMKKQLATALDVFVKNYYENDGELLNYLSGAIGSIVVRLKNAADNKVLANII</sequence>
<name>A0A414I8Q9_9FIRM</name>
<reference evidence="1 2" key="1">
    <citation type="submission" date="2018-08" db="EMBL/GenBank/DDBJ databases">
        <title>A genome reference for cultivated species of the human gut microbiota.</title>
        <authorList>
            <person name="Zou Y."/>
            <person name="Xue W."/>
            <person name="Luo G."/>
        </authorList>
    </citation>
    <scope>NUCLEOTIDE SEQUENCE [LARGE SCALE GENOMIC DNA]</scope>
    <source>
        <strain evidence="1 2">AM29-25AC</strain>
    </source>
</reference>
<accession>A0A414I8Q9</accession>
<evidence type="ECO:0000313" key="2">
    <source>
        <dbReference type="Proteomes" id="UP000284644"/>
    </source>
</evidence>
<dbReference type="Pfam" id="PF19677">
    <property type="entry name" value="DUF6179"/>
    <property type="match status" value="1"/>
</dbReference>
<dbReference type="AlphaFoldDB" id="A0A414I8Q9"/>
<protein>
    <submittedName>
        <fullName evidence="1">Uncharacterized protein</fullName>
    </submittedName>
</protein>
<evidence type="ECO:0000313" key="1">
    <source>
        <dbReference type="EMBL" id="RHE13145.1"/>
    </source>
</evidence>
<dbReference type="InterPro" id="IPR045751">
    <property type="entry name" value="DUF6179"/>
</dbReference>
<dbReference type="Proteomes" id="UP000284644">
    <property type="component" value="Unassembled WGS sequence"/>
</dbReference>
<dbReference type="RefSeq" id="WP_118045236.1">
    <property type="nucleotide sequence ID" value="NZ_QSJW01000004.1"/>
</dbReference>
<gene>
    <name evidence="1" type="ORF">DW767_07230</name>
</gene>